<dbReference type="HAMAP" id="MF_01601">
    <property type="entry name" value="Heptose_epimerase"/>
    <property type="match status" value="1"/>
</dbReference>
<feature type="binding site" evidence="4">
    <location>
        <position position="38"/>
    </location>
    <ligand>
        <name>NADP(+)</name>
        <dbReference type="ChEBI" id="CHEBI:58349"/>
    </ligand>
</feature>
<dbReference type="GO" id="GO:0050661">
    <property type="term" value="F:NADP binding"/>
    <property type="evidence" value="ECO:0007669"/>
    <property type="project" value="InterPro"/>
</dbReference>
<feature type="binding site" evidence="4">
    <location>
        <begin position="10"/>
        <end position="11"/>
    </location>
    <ligand>
        <name>NADP(+)</name>
        <dbReference type="ChEBI" id="CHEBI:58349"/>
    </ligand>
</feature>
<evidence type="ECO:0000256" key="4">
    <source>
        <dbReference type="HAMAP-Rule" id="MF_01601"/>
    </source>
</evidence>
<feature type="binding site" evidence="4">
    <location>
        <position position="91"/>
    </location>
    <ligand>
        <name>NADP(+)</name>
        <dbReference type="ChEBI" id="CHEBI:58349"/>
    </ligand>
</feature>
<keyword evidence="2 4" id="KW-0413">Isomerase</keyword>
<feature type="binding site" evidence="4">
    <location>
        <position position="285"/>
    </location>
    <ligand>
        <name>substrate</name>
    </ligand>
</feature>
<dbReference type="InterPro" id="IPR001509">
    <property type="entry name" value="Epimerase_deHydtase"/>
</dbReference>
<accession>A0AAX4HTF1</accession>
<dbReference type="EMBL" id="CP139487">
    <property type="protein sequence ID" value="WPU66204.1"/>
    <property type="molecule type" value="Genomic_DNA"/>
</dbReference>
<feature type="binding site" evidence="4">
    <location>
        <begin position="31"/>
        <end position="32"/>
    </location>
    <ligand>
        <name>NADP(+)</name>
        <dbReference type="ChEBI" id="CHEBI:58349"/>
    </ligand>
</feature>
<dbReference type="GO" id="GO:0008712">
    <property type="term" value="F:ADP-glyceromanno-heptose 6-epimerase activity"/>
    <property type="evidence" value="ECO:0007669"/>
    <property type="project" value="UniProtKB-UniRule"/>
</dbReference>
<comment type="domain">
    <text evidence="4">Contains a large N-terminal NADP-binding domain, and a smaller C-terminal substrate-binding domain.</text>
</comment>
<comment type="function">
    <text evidence="4">Catalyzes the interconversion between ADP-D-glycero-beta-D-manno-heptose and ADP-L-glycero-beta-D-manno-heptose via an epimerization at carbon 6 of the heptose.</text>
</comment>
<dbReference type="EC" id="5.1.3.20" evidence="4"/>
<comment type="subunit">
    <text evidence="4">Homopentamer.</text>
</comment>
<dbReference type="PANTHER" id="PTHR43103:SF3">
    <property type="entry name" value="ADP-L-GLYCERO-D-MANNO-HEPTOSE-6-EPIMERASE"/>
    <property type="match status" value="1"/>
</dbReference>
<evidence type="ECO:0000313" key="7">
    <source>
        <dbReference type="Proteomes" id="UP001324634"/>
    </source>
</evidence>
<reference evidence="6 7" key="1">
    <citation type="submission" date="2023-11" db="EMBL/GenBank/DDBJ databases">
        <title>Peredibacter starrii A3.12.</title>
        <authorList>
            <person name="Mitchell R.J."/>
        </authorList>
    </citation>
    <scope>NUCLEOTIDE SEQUENCE [LARGE SCALE GENOMIC DNA]</scope>
    <source>
        <strain evidence="6 7">A3.12</strain>
    </source>
</reference>
<feature type="binding site" evidence="4">
    <location>
        <position position="170"/>
    </location>
    <ligand>
        <name>substrate</name>
    </ligand>
</feature>
<gene>
    <name evidence="6" type="primary">rfaD</name>
    <name evidence="4" type="synonym">hldD</name>
    <name evidence="6" type="ORF">SOO65_05545</name>
</gene>
<dbReference type="KEGG" id="psti:SOO65_05545"/>
<protein>
    <recommendedName>
        <fullName evidence="4">ADP-L-glycero-D-manno-heptose-6-epimerase</fullName>
        <ecNumber evidence="4">5.1.3.20</ecNumber>
    </recommendedName>
    <alternativeName>
        <fullName evidence="4">ADP-L-glycero-beta-D-manno-heptose-6-epimerase</fullName>
        <shortName evidence="4">ADP-glyceromanno-heptose 6-epimerase</shortName>
        <shortName evidence="4">ADP-hep 6-epimerase</shortName>
        <shortName evidence="4">AGME</shortName>
    </alternativeName>
</protein>
<feature type="binding site" evidence="4">
    <location>
        <position position="179"/>
    </location>
    <ligand>
        <name>NADP(+)</name>
        <dbReference type="ChEBI" id="CHEBI:58349"/>
    </ligand>
</feature>
<evidence type="ECO:0000256" key="2">
    <source>
        <dbReference type="ARBA" id="ARBA00023235"/>
    </source>
</evidence>
<dbReference type="NCBIfam" id="TIGR02197">
    <property type="entry name" value="heptose_epim"/>
    <property type="match status" value="1"/>
</dbReference>
<dbReference type="RefSeq" id="WP_321398177.1">
    <property type="nucleotide sequence ID" value="NZ_CP139487.1"/>
</dbReference>
<evidence type="ECO:0000256" key="1">
    <source>
        <dbReference type="ARBA" id="ARBA00022857"/>
    </source>
</evidence>
<feature type="binding site" evidence="4">
    <location>
        <begin position="202"/>
        <end position="205"/>
    </location>
    <ligand>
        <name>substrate</name>
    </ligand>
</feature>
<keyword evidence="1 4" id="KW-0521">NADP</keyword>
<dbReference type="Proteomes" id="UP001324634">
    <property type="component" value="Chromosome"/>
</dbReference>
<feature type="domain" description="NAD-dependent epimerase/dehydratase" evidence="5">
    <location>
        <begin position="2"/>
        <end position="248"/>
    </location>
</feature>
<dbReference type="Gene3D" id="3.40.50.720">
    <property type="entry name" value="NAD(P)-binding Rossmann-like Domain"/>
    <property type="match status" value="1"/>
</dbReference>
<feature type="binding site" evidence="4">
    <location>
        <position position="171"/>
    </location>
    <ligand>
        <name>NADP(+)</name>
        <dbReference type="ChEBI" id="CHEBI:58349"/>
    </ligand>
</feature>
<name>A0AAX4HTF1_9BACT</name>
<feature type="active site" description="Proton acceptor" evidence="4">
    <location>
        <position position="142"/>
    </location>
</feature>
<feature type="binding site" evidence="4">
    <location>
        <position position="216"/>
    </location>
    <ligand>
        <name>substrate</name>
    </ligand>
</feature>
<dbReference type="AlphaFoldDB" id="A0AAX4HTF1"/>
<keyword evidence="3 4" id="KW-0119">Carbohydrate metabolism</keyword>
<dbReference type="InterPro" id="IPR011912">
    <property type="entry name" value="Heptose_epim"/>
</dbReference>
<comment type="pathway">
    <text evidence="4">Nucleotide-sugar biosynthesis; ADP-L-glycero-beta-D-manno-heptose biosynthesis; ADP-L-glycero-beta-D-manno-heptose from D-glycero-beta-D-manno-heptose 7-phosphate: step 4/4.</text>
</comment>
<feature type="binding site" evidence="4">
    <location>
        <position position="181"/>
    </location>
    <ligand>
        <name>substrate</name>
    </ligand>
</feature>
<feature type="binding site" evidence="4">
    <location>
        <position position="146"/>
    </location>
    <ligand>
        <name>NADP(+)</name>
        <dbReference type="ChEBI" id="CHEBI:58349"/>
    </ligand>
</feature>
<feature type="active site" description="Proton acceptor" evidence="4">
    <location>
        <position position="179"/>
    </location>
</feature>
<evidence type="ECO:0000259" key="5">
    <source>
        <dbReference type="Pfam" id="PF01370"/>
    </source>
</evidence>
<comment type="similarity">
    <text evidence="4">Belongs to the NAD(P)-dependent epimerase/dehydratase family. HldD subfamily.</text>
</comment>
<comment type="caution">
    <text evidence="4">Lacks conserved residue(s) required for the propagation of feature annotation.</text>
</comment>
<comment type="cofactor">
    <cofactor evidence="4">
        <name>NADP(+)</name>
        <dbReference type="ChEBI" id="CHEBI:58349"/>
    </cofactor>
    <text evidence="4">Binds 1 NADP(+) per subunit.</text>
</comment>
<keyword evidence="7" id="KW-1185">Reference proteome</keyword>
<dbReference type="Gene3D" id="3.90.25.10">
    <property type="entry name" value="UDP-galactose 4-epimerase, domain 1"/>
    <property type="match status" value="1"/>
</dbReference>
<evidence type="ECO:0000256" key="3">
    <source>
        <dbReference type="ARBA" id="ARBA00023277"/>
    </source>
</evidence>
<sequence>MILVTGAAGFIGSVIVKELNALGIEDLLLCDHFETGDKWKNLRGLKYDSFVQVEDLFDHPIWKKQGGLKAIYHMGACSATTELDMDFLYKNNTEYTNKLLALATTKNIPIVYASSAATYGAGEQGYSDDHKGIAKLVPLNKYGYSKQLSDEWILKQTKKPKVWFGVKFFNVFGPNEYHKGKMSSVVFQSFNQIKEVGEVKLFKSHRPDYKDGEQLRDFVYVKDVVRAMIALIDAGKKKPSISGIYNLGTGEARSFHDLVKATYAAMDIKPKITFIDMPVELRNQYQYYTQADMGKLKKALPKFKFMKLEEAVDDYVRNHLAQENPYLSV</sequence>
<dbReference type="GO" id="GO:0005975">
    <property type="term" value="P:carbohydrate metabolic process"/>
    <property type="evidence" value="ECO:0007669"/>
    <property type="project" value="UniProtKB-UniRule"/>
</dbReference>
<feature type="binding site" evidence="4">
    <location>
        <position position="188"/>
    </location>
    <ligand>
        <name>substrate</name>
    </ligand>
</feature>
<dbReference type="SUPFAM" id="SSF51735">
    <property type="entry name" value="NAD(P)-binding Rossmann-fold domains"/>
    <property type="match status" value="1"/>
</dbReference>
<evidence type="ECO:0000313" key="6">
    <source>
        <dbReference type="EMBL" id="WPU66204.1"/>
    </source>
</evidence>
<comment type="catalytic activity">
    <reaction evidence="4">
        <text>ADP-D-glycero-beta-D-manno-heptose = ADP-L-glycero-beta-D-manno-heptose</text>
        <dbReference type="Rhea" id="RHEA:17577"/>
        <dbReference type="ChEBI" id="CHEBI:59967"/>
        <dbReference type="ChEBI" id="CHEBI:61506"/>
        <dbReference type="EC" id="5.1.3.20"/>
    </reaction>
</comment>
<dbReference type="CDD" id="cd05248">
    <property type="entry name" value="ADP_GME_SDR_e"/>
    <property type="match status" value="1"/>
</dbReference>
<dbReference type="Pfam" id="PF01370">
    <property type="entry name" value="Epimerase"/>
    <property type="match status" value="1"/>
</dbReference>
<dbReference type="PANTHER" id="PTHR43103">
    <property type="entry name" value="NUCLEOSIDE-DIPHOSPHATE-SUGAR EPIMERASE"/>
    <property type="match status" value="1"/>
</dbReference>
<proteinExistence type="inferred from homology"/>
<feature type="binding site" evidence="4">
    <location>
        <begin position="74"/>
        <end position="78"/>
    </location>
    <ligand>
        <name>NADP(+)</name>
        <dbReference type="ChEBI" id="CHEBI:58349"/>
    </ligand>
</feature>
<dbReference type="InterPro" id="IPR036291">
    <property type="entry name" value="NAD(P)-bd_dom_sf"/>
</dbReference>
<organism evidence="6 7">
    <name type="scientific">Peredibacter starrii</name>
    <dbReference type="NCBI Taxonomy" id="28202"/>
    <lineage>
        <taxon>Bacteria</taxon>
        <taxon>Pseudomonadati</taxon>
        <taxon>Bdellovibrionota</taxon>
        <taxon>Bacteriovoracia</taxon>
        <taxon>Bacteriovoracales</taxon>
        <taxon>Bacteriovoracaceae</taxon>
        <taxon>Peredibacter</taxon>
    </lineage>
</organism>